<organism evidence="8 9">
    <name type="scientific">Auraticoccus cholistanensis</name>
    <dbReference type="NCBI Taxonomy" id="2656650"/>
    <lineage>
        <taxon>Bacteria</taxon>
        <taxon>Bacillati</taxon>
        <taxon>Actinomycetota</taxon>
        <taxon>Actinomycetes</taxon>
        <taxon>Propionibacteriales</taxon>
        <taxon>Propionibacteriaceae</taxon>
        <taxon>Auraticoccus</taxon>
    </lineage>
</organism>
<evidence type="ECO:0000313" key="9">
    <source>
        <dbReference type="Proteomes" id="UP000435304"/>
    </source>
</evidence>
<dbReference type="GO" id="GO:0051537">
    <property type="term" value="F:2 iron, 2 sulfur cluster binding"/>
    <property type="evidence" value="ECO:0007669"/>
    <property type="project" value="UniProtKB-KW"/>
</dbReference>
<comment type="caution">
    <text evidence="8">The sequence shown here is derived from an EMBL/GenBank/DDBJ whole genome shotgun (WGS) entry which is preliminary data.</text>
</comment>
<proteinExistence type="predicted"/>
<dbReference type="NCBIfam" id="TIGR02378">
    <property type="entry name" value="nirD_assim_sml"/>
    <property type="match status" value="1"/>
</dbReference>
<evidence type="ECO:0000256" key="3">
    <source>
        <dbReference type="ARBA" id="ARBA00023002"/>
    </source>
</evidence>
<evidence type="ECO:0000256" key="2">
    <source>
        <dbReference type="ARBA" id="ARBA00022723"/>
    </source>
</evidence>
<keyword evidence="2" id="KW-0479">Metal-binding</keyword>
<dbReference type="Proteomes" id="UP000435304">
    <property type="component" value="Unassembled WGS sequence"/>
</dbReference>
<dbReference type="AlphaFoldDB" id="A0A6A9UWM3"/>
<dbReference type="CDD" id="cd03529">
    <property type="entry name" value="Rieske_NirD"/>
    <property type="match status" value="1"/>
</dbReference>
<protein>
    <submittedName>
        <fullName evidence="8">Nitrite reductase small subunit NirD</fullName>
    </submittedName>
</protein>
<dbReference type="GO" id="GO:0046872">
    <property type="term" value="F:metal ion binding"/>
    <property type="evidence" value="ECO:0007669"/>
    <property type="project" value="UniProtKB-KW"/>
</dbReference>
<feature type="domain" description="Rieske" evidence="7">
    <location>
        <begin position="11"/>
        <end position="114"/>
    </location>
</feature>
<dbReference type="GO" id="GO:0004497">
    <property type="term" value="F:monooxygenase activity"/>
    <property type="evidence" value="ECO:0007669"/>
    <property type="project" value="UniProtKB-ARBA"/>
</dbReference>
<keyword evidence="4" id="KW-0408">Iron</keyword>
<dbReference type="SUPFAM" id="SSF50022">
    <property type="entry name" value="ISP domain"/>
    <property type="match status" value="1"/>
</dbReference>
<dbReference type="InterPro" id="IPR036922">
    <property type="entry name" value="Rieske_2Fe-2S_sf"/>
</dbReference>
<dbReference type="GO" id="GO:0042128">
    <property type="term" value="P:nitrate assimilation"/>
    <property type="evidence" value="ECO:0007669"/>
    <property type="project" value="UniProtKB-KW"/>
</dbReference>
<evidence type="ECO:0000259" key="7">
    <source>
        <dbReference type="PROSITE" id="PS51296"/>
    </source>
</evidence>
<dbReference type="PROSITE" id="PS51300">
    <property type="entry name" value="NIRD"/>
    <property type="match status" value="1"/>
</dbReference>
<accession>A0A6A9UWM3</accession>
<dbReference type="GO" id="GO:0008942">
    <property type="term" value="F:nitrite reductase [NAD(P)H] activity"/>
    <property type="evidence" value="ECO:0007669"/>
    <property type="project" value="InterPro"/>
</dbReference>
<keyword evidence="1" id="KW-0001">2Fe-2S</keyword>
<evidence type="ECO:0000256" key="6">
    <source>
        <dbReference type="ARBA" id="ARBA00023063"/>
    </source>
</evidence>
<dbReference type="RefSeq" id="WP_156611389.1">
    <property type="nucleotide sequence ID" value="NZ_WPCU01000010.1"/>
</dbReference>
<dbReference type="EMBL" id="WPCU01000010">
    <property type="protein sequence ID" value="MVA77243.1"/>
    <property type="molecule type" value="Genomic_DNA"/>
</dbReference>
<keyword evidence="5" id="KW-0411">Iron-sulfur</keyword>
<keyword evidence="3" id="KW-0560">Oxidoreductase</keyword>
<dbReference type="InterPro" id="IPR017881">
    <property type="entry name" value="NirD"/>
</dbReference>
<dbReference type="PANTHER" id="PTHR40562:SF1">
    <property type="entry name" value="NITRITE REDUCTASE (NADH) SMALL SUBUNIT"/>
    <property type="match status" value="1"/>
</dbReference>
<keyword evidence="6" id="KW-0534">Nitrate assimilation</keyword>
<keyword evidence="9" id="KW-1185">Reference proteome</keyword>
<evidence type="ECO:0000256" key="4">
    <source>
        <dbReference type="ARBA" id="ARBA00023004"/>
    </source>
</evidence>
<dbReference type="Pfam" id="PF13806">
    <property type="entry name" value="Rieske_2"/>
    <property type="match status" value="1"/>
</dbReference>
<evidence type="ECO:0000313" key="8">
    <source>
        <dbReference type="EMBL" id="MVA77243.1"/>
    </source>
</evidence>
<dbReference type="PROSITE" id="PS51296">
    <property type="entry name" value="RIESKE"/>
    <property type="match status" value="1"/>
</dbReference>
<reference evidence="8 9" key="1">
    <citation type="submission" date="2019-12" db="EMBL/GenBank/DDBJ databases">
        <title>Auraticoccus cholistani sp. nov., an actinomycete isolated from soil of Cholistan desert.</title>
        <authorList>
            <person name="Cheema M.T."/>
        </authorList>
    </citation>
    <scope>NUCLEOTIDE SEQUENCE [LARGE SCALE GENOMIC DNA]</scope>
    <source>
        <strain evidence="8 9">F435</strain>
    </source>
</reference>
<name>A0A6A9UWM3_9ACTN</name>
<sequence>MSLDAAPESLLAVCRLTDLVPERGAAALVDGEQVALFRMVDDEVLAVQQLDPYSGANVMSRGIVGTRGEAWTVASPMYKQVFDLRTGECLDTQGREPRRLRTWPVRCRDGVVLLARGPREG</sequence>
<dbReference type="PANTHER" id="PTHR40562">
    <property type="match status" value="1"/>
</dbReference>
<dbReference type="Gene3D" id="2.102.10.10">
    <property type="entry name" value="Rieske [2Fe-2S] iron-sulphur domain"/>
    <property type="match status" value="1"/>
</dbReference>
<dbReference type="GO" id="GO:0016705">
    <property type="term" value="F:oxidoreductase activity, acting on paired donors, with incorporation or reduction of molecular oxygen"/>
    <property type="evidence" value="ECO:0007669"/>
    <property type="project" value="UniProtKB-ARBA"/>
</dbReference>
<dbReference type="InterPro" id="IPR017941">
    <property type="entry name" value="Rieske_2Fe-2S"/>
</dbReference>
<evidence type="ECO:0000256" key="5">
    <source>
        <dbReference type="ARBA" id="ARBA00023014"/>
    </source>
</evidence>
<gene>
    <name evidence="8" type="primary">nirD</name>
    <name evidence="8" type="ORF">GC722_14605</name>
</gene>
<evidence type="ECO:0000256" key="1">
    <source>
        <dbReference type="ARBA" id="ARBA00022714"/>
    </source>
</evidence>
<dbReference type="InterPro" id="IPR012748">
    <property type="entry name" value="Rieske-like_NirD"/>
</dbReference>